<feature type="domain" description="IrrE N-terminal-like" evidence="1">
    <location>
        <begin position="93"/>
        <end position="154"/>
    </location>
</feature>
<dbReference type="RefSeq" id="WP_155445713.1">
    <property type="nucleotide sequence ID" value="NZ_JAOQNR010000004.1"/>
</dbReference>
<dbReference type="Gene3D" id="1.10.10.2910">
    <property type="match status" value="1"/>
</dbReference>
<dbReference type="InterPro" id="IPR010359">
    <property type="entry name" value="IrrE_HExxH"/>
</dbReference>
<dbReference type="Pfam" id="PF06114">
    <property type="entry name" value="Peptidase_M78"/>
    <property type="match status" value="1"/>
</dbReference>
<dbReference type="OrthoDB" id="9794834at2"/>
<accession>A0A6N8DQD7</accession>
<evidence type="ECO:0000313" key="3">
    <source>
        <dbReference type="Proteomes" id="UP000439113"/>
    </source>
</evidence>
<dbReference type="Proteomes" id="UP000439113">
    <property type="component" value="Unassembled WGS sequence"/>
</dbReference>
<dbReference type="EMBL" id="WNKS01000005">
    <property type="protein sequence ID" value="MTV31024.1"/>
    <property type="molecule type" value="Genomic_DNA"/>
</dbReference>
<name>A0A6N8DQD7_RHOAC</name>
<proteinExistence type="predicted"/>
<gene>
    <name evidence="2" type="ORF">GJ654_08450</name>
</gene>
<organism evidence="2 3">
    <name type="scientific">Rhodoblastus acidophilus</name>
    <name type="common">Rhodopseudomonas acidophila</name>
    <dbReference type="NCBI Taxonomy" id="1074"/>
    <lineage>
        <taxon>Bacteria</taxon>
        <taxon>Pseudomonadati</taxon>
        <taxon>Pseudomonadota</taxon>
        <taxon>Alphaproteobacteria</taxon>
        <taxon>Hyphomicrobiales</taxon>
        <taxon>Rhodoblastaceae</taxon>
        <taxon>Rhodoblastus</taxon>
    </lineage>
</organism>
<evidence type="ECO:0000313" key="2">
    <source>
        <dbReference type="EMBL" id="MTV31024.1"/>
    </source>
</evidence>
<evidence type="ECO:0000259" key="1">
    <source>
        <dbReference type="Pfam" id="PF06114"/>
    </source>
</evidence>
<reference evidence="2 3" key="1">
    <citation type="submission" date="2019-11" db="EMBL/GenBank/DDBJ databases">
        <title>Whole-genome sequence of a Rhodoblastus acidophilus DSM 142.</title>
        <authorList>
            <person name="Kyndt J.A."/>
            <person name="Meyer T.E."/>
        </authorList>
    </citation>
    <scope>NUCLEOTIDE SEQUENCE [LARGE SCALE GENOMIC DNA]</scope>
    <source>
        <strain evidence="2 3">DSM 142</strain>
    </source>
</reference>
<dbReference type="AlphaFoldDB" id="A0A6N8DQD7"/>
<comment type="caution">
    <text evidence="2">The sequence shown here is derived from an EMBL/GenBank/DDBJ whole genome shotgun (WGS) entry which is preliminary data.</text>
</comment>
<sequence length="212" mass="24786">MTRDFEVLPRRDDELHDKAMSLREFFGISNRFQFDLPSLIEEKLVGKILKSIGVLKLVLLDVYKPKASVTFKHGECILTVETEVWEFAKQGDSESIFKLAHELGHLMLHNKHEQRFSDPKQSYVNFIKPDRSAETQANKFAAYFMAPRQYMRFCDTHQDLNQSFNFPLAFAYFRFGLHRQDQDRKPKMRCNNCSAEYSQYDSGDAGCPFCCQ</sequence>
<protein>
    <submittedName>
        <fullName evidence="2">ImmA/IrrE family metallo-endopeptidase</fullName>
    </submittedName>
</protein>